<protein>
    <submittedName>
        <fullName evidence="2">Uncharacterized protein</fullName>
    </submittedName>
</protein>
<dbReference type="AlphaFoldDB" id="A0A8T0THB7"/>
<comment type="caution">
    <text evidence="2">The sequence shown here is derived from an EMBL/GenBank/DDBJ whole genome shotgun (WGS) entry which is preliminary data.</text>
</comment>
<feature type="compositionally biased region" description="Basic and acidic residues" evidence="1">
    <location>
        <begin position="104"/>
        <end position="118"/>
    </location>
</feature>
<feature type="compositionally biased region" description="Basic residues" evidence="1">
    <location>
        <begin position="1"/>
        <end position="30"/>
    </location>
</feature>
<evidence type="ECO:0000313" key="2">
    <source>
        <dbReference type="EMBL" id="KAG2608543.1"/>
    </source>
</evidence>
<sequence>MAFAVRRGKNGRCGRAARPRRPPRPRRAGHRPREPGRGRRGPAACLAAPRPPLPQPCAGVRLRLRTSTSPGTATRSRARVHRRQHRAGGCSRPSARTSPSAPRASEREIGEREKDDRWVPPTCGSHVSKTTPKTTRMVKCERF</sequence>
<gene>
    <name evidence="2" type="ORF">PVAP13_4NG334312</name>
</gene>
<feature type="region of interest" description="Disordered" evidence="1">
    <location>
        <begin position="1"/>
        <end position="143"/>
    </location>
</feature>
<keyword evidence="3" id="KW-1185">Reference proteome</keyword>
<evidence type="ECO:0000256" key="1">
    <source>
        <dbReference type="SAM" id="MobiDB-lite"/>
    </source>
</evidence>
<organism evidence="2 3">
    <name type="scientific">Panicum virgatum</name>
    <name type="common">Blackwell switchgrass</name>
    <dbReference type="NCBI Taxonomy" id="38727"/>
    <lineage>
        <taxon>Eukaryota</taxon>
        <taxon>Viridiplantae</taxon>
        <taxon>Streptophyta</taxon>
        <taxon>Embryophyta</taxon>
        <taxon>Tracheophyta</taxon>
        <taxon>Spermatophyta</taxon>
        <taxon>Magnoliopsida</taxon>
        <taxon>Liliopsida</taxon>
        <taxon>Poales</taxon>
        <taxon>Poaceae</taxon>
        <taxon>PACMAD clade</taxon>
        <taxon>Panicoideae</taxon>
        <taxon>Panicodae</taxon>
        <taxon>Paniceae</taxon>
        <taxon>Panicinae</taxon>
        <taxon>Panicum</taxon>
        <taxon>Panicum sect. Hiantes</taxon>
    </lineage>
</organism>
<accession>A0A8T0THB7</accession>
<feature type="compositionally biased region" description="Basic residues" evidence="1">
    <location>
        <begin position="76"/>
        <end position="86"/>
    </location>
</feature>
<feature type="compositionally biased region" description="Polar residues" evidence="1">
    <location>
        <begin position="125"/>
        <end position="134"/>
    </location>
</feature>
<feature type="compositionally biased region" description="Low complexity" evidence="1">
    <location>
        <begin position="91"/>
        <end position="103"/>
    </location>
</feature>
<evidence type="ECO:0000313" key="3">
    <source>
        <dbReference type="Proteomes" id="UP000823388"/>
    </source>
</evidence>
<name>A0A8T0THB7_PANVG</name>
<dbReference type="EMBL" id="CM029044">
    <property type="protein sequence ID" value="KAG2608543.1"/>
    <property type="molecule type" value="Genomic_DNA"/>
</dbReference>
<proteinExistence type="predicted"/>
<reference evidence="2 3" key="1">
    <citation type="submission" date="2020-05" db="EMBL/GenBank/DDBJ databases">
        <title>WGS assembly of Panicum virgatum.</title>
        <authorList>
            <person name="Lovell J.T."/>
            <person name="Jenkins J."/>
            <person name="Shu S."/>
            <person name="Juenger T.E."/>
            <person name="Schmutz J."/>
        </authorList>
    </citation>
    <scope>NUCLEOTIDE SEQUENCE [LARGE SCALE GENOMIC DNA]</scope>
    <source>
        <strain evidence="3">cv. AP13</strain>
    </source>
</reference>
<dbReference type="Proteomes" id="UP000823388">
    <property type="component" value="Chromosome 4N"/>
</dbReference>